<name>A0A7D5P463_9EURY</name>
<feature type="compositionally biased region" description="Polar residues" evidence="1">
    <location>
        <begin position="393"/>
        <end position="404"/>
    </location>
</feature>
<reference evidence="3 4" key="1">
    <citation type="submission" date="2020-07" db="EMBL/GenBank/DDBJ databases">
        <title>Halosimplex pelagicum sp. nov. and Halosimplex rubrum sp. nov., isolated from salted brown alga Laminaria, and emended description of the genus Halosimplex.</title>
        <authorList>
            <person name="Cui H."/>
        </authorList>
    </citation>
    <scope>NUCLEOTIDE SEQUENCE [LARGE SCALE GENOMIC DNA]</scope>
    <source>
        <strain evidence="3 4">R27</strain>
    </source>
</reference>
<organism evidence="3 4">
    <name type="scientific">Halosimplex rubrum</name>
    <dbReference type="NCBI Taxonomy" id="869889"/>
    <lineage>
        <taxon>Archaea</taxon>
        <taxon>Methanobacteriati</taxon>
        <taxon>Methanobacteriota</taxon>
        <taxon>Stenosarchaea group</taxon>
        <taxon>Halobacteria</taxon>
        <taxon>Halobacteriales</taxon>
        <taxon>Haloarculaceae</taxon>
        <taxon>Halosimplex</taxon>
    </lineage>
</organism>
<dbReference type="Proteomes" id="UP000509667">
    <property type="component" value="Chromosome"/>
</dbReference>
<feature type="domain" description="Phage-like element PBSX protein XkdF" evidence="2">
    <location>
        <begin position="15"/>
        <end position="132"/>
    </location>
</feature>
<evidence type="ECO:0000313" key="4">
    <source>
        <dbReference type="Proteomes" id="UP000509667"/>
    </source>
</evidence>
<feature type="compositionally biased region" description="Polar residues" evidence="1">
    <location>
        <begin position="475"/>
        <end position="484"/>
    </location>
</feature>
<proteinExistence type="predicted"/>
<feature type="region of interest" description="Disordered" evidence="1">
    <location>
        <begin position="336"/>
        <end position="434"/>
    </location>
</feature>
<protein>
    <recommendedName>
        <fullName evidence="2">Phage-like element PBSX protein XkdF domain-containing protein</fullName>
    </recommendedName>
</protein>
<dbReference type="OrthoDB" id="204443at2157"/>
<keyword evidence="4" id="KW-1185">Reference proteome</keyword>
<accession>A0A7D5P463</accession>
<evidence type="ECO:0000259" key="2">
    <source>
        <dbReference type="Pfam" id="PF14550"/>
    </source>
</evidence>
<feature type="region of interest" description="Disordered" evidence="1">
    <location>
        <begin position="473"/>
        <end position="507"/>
    </location>
</feature>
<feature type="region of interest" description="Disordered" evidence="1">
    <location>
        <begin position="256"/>
        <end position="290"/>
    </location>
</feature>
<feature type="compositionally biased region" description="Acidic residues" evidence="1">
    <location>
        <begin position="343"/>
        <end position="364"/>
    </location>
</feature>
<dbReference type="AlphaFoldDB" id="A0A7D5P463"/>
<evidence type="ECO:0000256" key="1">
    <source>
        <dbReference type="SAM" id="MobiDB-lite"/>
    </source>
</evidence>
<feature type="compositionally biased region" description="Acidic residues" evidence="1">
    <location>
        <begin position="373"/>
        <end position="386"/>
    </location>
</feature>
<dbReference type="InterPro" id="IPR027924">
    <property type="entry name" value="XkdF"/>
</dbReference>
<feature type="compositionally biased region" description="Basic and acidic residues" evidence="1">
    <location>
        <begin position="420"/>
        <end position="434"/>
    </location>
</feature>
<dbReference type="EMBL" id="CP058910">
    <property type="protein sequence ID" value="QLH78681.1"/>
    <property type="molecule type" value="Genomic_DNA"/>
</dbReference>
<dbReference type="RefSeq" id="WP_179908560.1">
    <property type="nucleotide sequence ID" value="NZ_CP058910.1"/>
</dbReference>
<dbReference type="Pfam" id="PF14550">
    <property type="entry name" value="Peptidase_S78_2"/>
    <property type="match status" value="1"/>
</dbReference>
<gene>
    <name evidence="3" type="ORF">HZS55_15905</name>
</gene>
<evidence type="ECO:0000313" key="3">
    <source>
        <dbReference type="EMBL" id="QLH78681.1"/>
    </source>
</evidence>
<dbReference type="KEGG" id="hrr:HZS55_15905"/>
<sequence length="507" mass="53879">MPPVAKAGGQQFRKDVEFVTKDDDEQVAAGIVMVPDKADLQNDFAREETIRDFASQFEAFVEAGEAGGGIMHAVFPDGWMDLERNEVLDEAEEIGGQTVDAGAWVQEWAIDHGDLWELIQEDIISGYSIGAIQVAWNGPFEQDELDDVDVPNELGDELVWELVEGIIREVSAVDIPAVPDAQILDTKAAAEKRLGDYLGDPNGFVEEAQQRGHSEEDAEFLWDVLNEAAEVDGAGEPGKESTLTSAAKSFLSTLAGGRNTSDATVDEGTRSKAEAIQSPAEAAATAKEGRTLSAQNRHSLMASIDAAADVLEDAGVEHGIERFTDRDTFDFDLSEHDARDWSGGEDGEGEDGDEDGGDDDEEEDDKHATGGDTPDDSNDMSDDNDDGGGKTLAEQNAEQINELTESVKGLTEALTGPEPKTAEIEIGGETHEVPEGRLKEALGLDKSAGADDVVAAIESLKDEVDNVEQRLDTVARQSGTSTQVEAAASGDGEGGDDGLDALGKALS</sequence>
<dbReference type="GeneID" id="56079378"/>
<feature type="compositionally biased region" description="Low complexity" evidence="1">
    <location>
        <begin position="274"/>
        <end position="286"/>
    </location>
</feature>